<dbReference type="RefSeq" id="WP_133325239.1">
    <property type="nucleotide sequence ID" value="NZ_SMYL01000001.1"/>
</dbReference>
<dbReference type="AlphaFoldDB" id="A0A4R5W6Q3"/>
<keyword evidence="1" id="KW-0732">Signal</keyword>
<name>A0A4R5W6Q3_9BURK</name>
<evidence type="ECO:0000313" key="3">
    <source>
        <dbReference type="Proteomes" id="UP000294829"/>
    </source>
</evidence>
<proteinExistence type="predicted"/>
<accession>A0A4R5W6Q3</accession>
<gene>
    <name evidence="2" type="ORF">E2I14_02940</name>
</gene>
<keyword evidence="3" id="KW-1185">Reference proteome</keyword>
<dbReference type="PANTHER" id="PTHR10151:SF120">
    <property type="entry name" value="BIS(5'-ADENOSYL)-TRIPHOSPHATASE"/>
    <property type="match status" value="1"/>
</dbReference>
<dbReference type="SUPFAM" id="SSF53649">
    <property type="entry name" value="Alkaline phosphatase-like"/>
    <property type="match status" value="1"/>
</dbReference>
<dbReference type="PANTHER" id="PTHR10151">
    <property type="entry name" value="ECTONUCLEOTIDE PYROPHOSPHATASE/PHOSPHODIESTERASE"/>
    <property type="match status" value="1"/>
</dbReference>
<dbReference type="InterPro" id="IPR017850">
    <property type="entry name" value="Alkaline_phosphatase_core_sf"/>
</dbReference>
<evidence type="ECO:0000313" key="2">
    <source>
        <dbReference type="EMBL" id="TDK68513.1"/>
    </source>
</evidence>
<protein>
    <submittedName>
        <fullName evidence="2">Alkaline phosphatase family protein</fullName>
    </submittedName>
</protein>
<feature type="chain" id="PRO_5020903344" evidence="1">
    <location>
        <begin position="30"/>
        <end position="424"/>
    </location>
</feature>
<sequence>MSWLKRSVSYSSVLLFAILATACAHPNQADKVIAAPSNSAIQTKPDAAPVILISIDGFKPDYLTRGVTPNLNALAKQGAVADAMRPAFPSITFPNHYTLVTGLTPDHHGVVGNTMEDATIPNQRFSLGNREAVIDRRWWDQAEPVWVTAQKNGVPSATMFWPGSEADIHGVRPSEWRVFNGKISAEQRVATVLEWMDKPLATRPRFITLYFDEVDHSGHMNGPDSELTTQAAAHVDQVIGLLLSGLNQRQINANIVIVSDHGMAAIDSSRTIVLDQLAPRNSYRLITAGAYAGIEPQTGQEQIINDALLKPHQHMQCWAKATIPARLHFGQNARVPSIVCMPEVGWVILADQANVKTTSGGAHGYDNQSAAMQAIFIASGPSFKEHVQLPAFDNVDVYSLLMWLINVPALPSDGNLDSIRPALK</sequence>
<dbReference type="InterPro" id="IPR002591">
    <property type="entry name" value="Phosphodiest/P_Trfase"/>
</dbReference>
<dbReference type="Proteomes" id="UP000294829">
    <property type="component" value="Unassembled WGS sequence"/>
</dbReference>
<dbReference type="GO" id="GO:0016787">
    <property type="term" value="F:hydrolase activity"/>
    <property type="evidence" value="ECO:0007669"/>
    <property type="project" value="UniProtKB-ARBA"/>
</dbReference>
<comment type="caution">
    <text evidence="2">The sequence shown here is derived from an EMBL/GenBank/DDBJ whole genome shotgun (WGS) entry which is preliminary data.</text>
</comment>
<dbReference type="Gene3D" id="3.30.1360.180">
    <property type="match status" value="1"/>
</dbReference>
<feature type="signal peptide" evidence="1">
    <location>
        <begin position="1"/>
        <end position="29"/>
    </location>
</feature>
<dbReference type="PROSITE" id="PS51257">
    <property type="entry name" value="PROKAR_LIPOPROTEIN"/>
    <property type="match status" value="1"/>
</dbReference>
<dbReference type="CDD" id="cd16018">
    <property type="entry name" value="Enpp"/>
    <property type="match status" value="1"/>
</dbReference>
<dbReference type="Gene3D" id="3.40.720.10">
    <property type="entry name" value="Alkaline Phosphatase, subunit A"/>
    <property type="match status" value="1"/>
</dbReference>
<reference evidence="2 3" key="1">
    <citation type="submission" date="2019-03" db="EMBL/GenBank/DDBJ databases">
        <title>Sapientia aquatica gen. nov., sp. nov., isolated from a crater lake.</title>
        <authorList>
            <person name="Felfoldi T."/>
            <person name="Szabo A."/>
            <person name="Toth E."/>
            <person name="Schumann P."/>
            <person name="Keki Z."/>
            <person name="Marialigeti K."/>
            <person name="Mathe I."/>
        </authorList>
    </citation>
    <scope>NUCLEOTIDE SEQUENCE [LARGE SCALE GENOMIC DNA]</scope>
    <source>
        <strain evidence="2 3">SA-152</strain>
    </source>
</reference>
<evidence type="ECO:0000256" key="1">
    <source>
        <dbReference type="SAM" id="SignalP"/>
    </source>
</evidence>
<dbReference type="EMBL" id="SMYL01000001">
    <property type="protein sequence ID" value="TDK68513.1"/>
    <property type="molecule type" value="Genomic_DNA"/>
</dbReference>
<dbReference type="OrthoDB" id="9771966at2"/>
<dbReference type="Pfam" id="PF01663">
    <property type="entry name" value="Phosphodiest"/>
    <property type="match status" value="1"/>
</dbReference>
<organism evidence="2 3">
    <name type="scientific">Sapientia aquatica</name>
    <dbReference type="NCBI Taxonomy" id="1549640"/>
    <lineage>
        <taxon>Bacteria</taxon>
        <taxon>Pseudomonadati</taxon>
        <taxon>Pseudomonadota</taxon>
        <taxon>Betaproteobacteria</taxon>
        <taxon>Burkholderiales</taxon>
        <taxon>Oxalobacteraceae</taxon>
        <taxon>Sapientia</taxon>
    </lineage>
</organism>